<evidence type="ECO:0000259" key="7">
    <source>
        <dbReference type="Pfam" id="PF02771"/>
    </source>
</evidence>
<dbReference type="InterPro" id="IPR009100">
    <property type="entry name" value="AcylCoA_DH/oxidase_NM_dom_sf"/>
</dbReference>
<name>A0A6P2CAJ4_9NOCA</name>
<dbReference type="SUPFAM" id="SSF47203">
    <property type="entry name" value="Acyl-CoA dehydrogenase C-terminal domain-like"/>
    <property type="match status" value="1"/>
</dbReference>
<feature type="domain" description="Acyl-CoA dehydrogenase/oxidase N-terminal" evidence="7">
    <location>
        <begin position="26"/>
        <end position="90"/>
    </location>
</feature>
<keyword evidence="3" id="KW-0285">Flavoprotein</keyword>
<evidence type="ECO:0000256" key="5">
    <source>
        <dbReference type="ARBA" id="ARBA00023002"/>
    </source>
</evidence>
<dbReference type="Pfam" id="PF02771">
    <property type="entry name" value="Acyl-CoA_dh_N"/>
    <property type="match status" value="1"/>
</dbReference>
<dbReference type="InterPro" id="IPR009075">
    <property type="entry name" value="AcylCo_DH/oxidase_C"/>
</dbReference>
<comment type="caution">
    <text evidence="8">The sequence shown here is derived from an EMBL/GenBank/DDBJ whole genome shotgun (WGS) entry which is preliminary data.</text>
</comment>
<evidence type="ECO:0000313" key="9">
    <source>
        <dbReference type="Proteomes" id="UP000471120"/>
    </source>
</evidence>
<keyword evidence="5" id="KW-0560">Oxidoreductase</keyword>
<evidence type="ECO:0000256" key="4">
    <source>
        <dbReference type="ARBA" id="ARBA00022827"/>
    </source>
</evidence>
<dbReference type="Pfam" id="PF00441">
    <property type="entry name" value="Acyl-CoA_dh_1"/>
    <property type="match status" value="1"/>
</dbReference>
<dbReference type="PANTHER" id="PTHR43884">
    <property type="entry name" value="ACYL-COA DEHYDROGENASE"/>
    <property type="match status" value="1"/>
</dbReference>
<dbReference type="GO" id="GO:0050660">
    <property type="term" value="F:flavin adenine dinucleotide binding"/>
    <property type="evidence" value="ECO:0007669"/>
    <property type="project" value="InterPro"/>
</dbReference>
<evidence type="ECO:0000256" key="1">
    <source>
        <dbReference type="ARBA" id="ARBA00001974"/>
    </source>
</evidence>
<dbReference type="AlphaFoldDB" id="A0A6P2CAJ4"/>
<protein>
    <submittedName>
        <fullName evidence="8">Acyl-CoA dehydrogenase</fullName>
    </submittedName>
</protein>
<dbReference type="InterPro" id="IPR037069">
    <property type="entry name" value="AcylCoA_DH/ox_N_sf"/>
</dbReference>
<evidence type="ECO:0000313" key="8">
    <source>
        <dbReference type="EMBL" id="TXG89769.1"/>
    </source>
</evidence>
<feature type="domain" description="Acyl-CoA dehydrogenase/oxidase C-terminal" evidence="6">
    <location>
        <begin position="188"/>
        <end position="306"/>
    </location>
</feature>
<dbReference type="RefSeq" id="WP_010837839.1">
    <property type="nucleotide sequence ID" value="NZ_QRCM01000001.1"/>
</dbReference>
<dbReference type="SUPFAM" id="SSF56645">
    <property type="entry name" value="Acyl-CoA dehydrogenase NM domain-like"/>
    <property type="match status" value="1"/>
</dbReference>
<gene>
    <name evidence="8" type="ORF">DW322_05515</name>
</gene>
<dbReference type="Gene3D" id="1.20.140.10">
    <property type="entry name" value="Butyryl-CoA Dehydrogenase, subunit A, domain 3"/>
    <property type="match status" value="1"/>
</dbReference>
<dbReference type="Gene3D" id="1.10.540.10">
    <property type="entry name" value="Acyl-CoA dehydrogenase/oxidase, N-terminal domain"/>
    <property type="match status" value="1"/>
</dbReference>
<evidence type="ECO:0000256" key="3">
    <source>
        <dbReference type="ARBA" id="ARBA00022630"/>
    </source>
</evidence>
<evidence type="ECO:0000259" key="6">
    <source>
        <dbReference type="Pfam" id="PF00441"/>
    </source>
</evidence>
<dbReference type="PANTHER" id="PTHR43884:SF20">
    <property type="entry name" value="ACYL-COA DEHYDROGENASE FADE28"/>
    <property type="match status" value="1"/>
</dbReference>
<evidence type="ECO:0000256" key="2">
    <source>
        <dbReference type="ARBA" id="ARBA00009347"/>
    </source>
</evidence>
<comment type="cofactor">
    <cofactor evidence="1">
        <name>FAD</name>
        <dbReference type="ChEBI" id="CHEBI:57692"/>
    </cofactor>
</comment>
<proteinExistence type="inferred from homology"/>
<comment type="similarity">
    <text evidence="2">Belongs to the acyl-CoA dehydrogenase family.</text>
</comment>
<accession>A0A6P2CAJ4</accession>
<dbReference type="InterPro" id="IPR036250">
    <property type="entry name" value="AcylCo_DH-like_C"/>
</dbReference>
<dbReference type="Proteomes" id="UP000471120">
    <property type="component" value="Unassembled WGS sequence"/>
</dbReference>
<dbReference type="InterPro" id="IPR013786">
    <property type="entry name" value="AcylCoA_DH/ox_N"/>
</dbReference>
<dbReference type="GO" id="GO:0003995">
    <property type="term" value="F:acyl-CoA dehydrogenase activity"/>
    <property type="evidence" value="ECO:0007669"/>
    <property type="project" value="TreeGrafter"/>
</dbReference>
<keyword evidence="4" id="KW-0274">FAD</keyword>
<dbReference type="EMBL" id="QRCM01000001">
    <property type="protein sequence ID" value="TXG89769.1"/>
    <property type="molecule type" value="Genomic_DNA"/>
</dbReference>
<sequence length="340" mass="35785">MTVQVESRHDEQRELRAMLGELFARAEAAEPEALWKTLDELGLTRLTTPESEGGSGGTWHDAAVLLWAVGEHAVSLPIVENDLLASPLLAAAGMPSTPAVRTVALLDATGTAPAVAFARDAERIVAVRETGSGYAVADLERGDVDVTPGRDHAGEPSDRVVVPTTVSSDAWHAVDTAAVRALRYSGALARTVQIAGALDAITHLVVEHTTTRTQFGRPIARFQAVQFMAADIAAEAALARASAEAAIDAASRHGVSDDRTTFAIASAASVTGHAASLVARTAHQAFGAIGFTQEHSVHRYTTRALAWRSDFGSVRSWDDEVTARAVEAGRTGLWGLLTAT</sequence>
<reference evidence="8 9" key="1">
    <citation type="submission" date="2018-07" db="EMBL/GenBank/DDBJ databases">
        <title>Genome sequence of Rhodococcus rhodnii ATCC 35071 from Rhodnius prolixus.</title>
        <authorList>
            <person name="Patel V."/>
            <person name="Vogel K.J."/>
        </authorList>
    </citation>
    <scope>NUCLEOTIDE SEQUENCE [LARGE SCALE GENOMIC DNA]</scope>
    <source>
        <strain evidence="8 9">ATCC 35071</strain>
    </source>
</reference>
<organism evidence="8 9">
    <name type="scientific">Rhodococcus rhodnii</name>
    <dbReference type="NCBI Taxonomy" id="38312"/>
    <lineage>
        <taxon>Bacteria</taxon>
        <taxon>Bacillati</taxon>
        <taxon>Actinomycetota</taxon>
        <taxon>Actinomycetes</taxon>
        <taxon>Mycobacteriales</taxon>
        <taxon>Nocardiaceae</taxon>
        <taxon>Rhodococcus</taxon>
    </lineage>
</organism>